<dbReference type="Gene3D" id="3.10.180.10">
    <property type="entry name" value="2,3-Dihydroxybiphenyl 1,2-Dioxygenase, domain 1"/>
    <property type="match status" value="1"/>
</dbReference>
<dbReference type="InterPro" id="IPR004360">
    <property type="entry name" value="Glyas_Fos-R_dOase_dom"/>
</dbReference>
<accession>A0A7H0LFQ7</accession>
<organism evidence="2 3">
    <name type="scientific">Sphingomonas alpina</name>
    <dbReference type="NCBI Taxonomy" id="653931"/>
    <lineage>
        <taxon>Bacteria</taxon>
        <taxon>Pseudomonadati</taxon>
        <taxon>Pseudomonadota</taxon>
        <taxon>Alphaproteobacteria</taxon>
        <taxon>Sphingomonadales</taxon>
        <taxon>Sphingomonadaceae</taxon>
        <taxon>Sphingomonas</taxon>
    </lineage>
</organism>
<dbReference type="Proteomes" id="UP000516148">
    <property type="component" value="Chromosome"/>
</dbReference>
<dbReference type="AlphaFoldDB" id="A0A7H0LFQ7"/>
<dbReference type="SUPFAM" id="SSF54593">
    <property type="entry name" value="Glyoxalase/Bleomycin resistance protein/Dihydroxybiphenyl dioxygenase"/>
    <property type="match status" value="1"/>
</dbReference>
<gene>
    <name evidence="2" type="ORF">H3Z74_17405</name>
</gene>
<dbReference type="InterPro" id="IPR037523">
    <property type="entry name" value="VOC_core"/>
</dbReference>
<dbReference type="InterPro" id="IPR029068">
    <property type="entry name" value="Glyas_Bleomycin-R_OHBP_Dase"/>
</dbReference>
<sequence>MNHAISLTHLNLPVTDLEKSMDFYVRKLGFTYVRHLRPGKVILEVGGFDFFLEEGGEGFGHPRFHFGFETTTEGVHEFARLIEGQGIPQVVGPQPTGLAEIYVTPDGLRTVFYFADPDGHIIEVYSHIGVDVGYVDPAYAAQIA</sequence>
<keyword evidence="3" id="KW-1185">Reference proteome</keyword>
<evidence type="ECO:0000259" key="1">
    <source>
        <dbReference type="PROSITE" id="PS51819"/>
    </source>
</evidence>
<dbReference type="EMBL" id="CP061038">
    <property type="protein sequence ID" value="QNQ08510.1"/>
    <property type="molecule type" value="Genomic_DNA"/>
</dbReference>
<reference evidence="2 3" key="1">
    <citation type="submission" date="2020-09" db="EMBL/GenBank/DDBJ databases">
        <title>Sphingomonas sp., a new species isolated from pork steak.</title>
        <authorList>
            <person name="Heidler von Heilborn D."/>
        </authorList>
    </citation>
    <scope>NUCLEOTIDE SEQUENCE [LARGE SCALE GENOMIC DNA]</scope>
    <source>
        <strain evidence="3">S8-3T</strain>
    </source>
</reference>
<feature type="domain" description="VOC" evidence="1">
    <location>
        <begin position="6"/>
        <end position="127"/>
    </location>
</feature>
<evidence type="ECO:0000313" key="3">
    <source>
        <dbReference type="Proteomes" id="UP000516148"/>
    </source>
</evidence>
<evidence type="ECO:0000313" key="2">
    <source>
        <dbReference type="EMBL" id="QNQ08510.1"/>
    </source>
</evidence>
<dbReference type="KEGG" id="spap:H3Z74_17405"/>
<protein>
    <submittedName>
        <fullName evidence="2">VOC family protein</fullName>
    </submittedName>
</protein>
<dbReference type="PROSITE" id="PS51819">
    <property type="entry name" value="VOC"/>
    <property type="match status" value="1"/>
</dbReference>
<dbReference type="Pfam" id="PF00903">
    <property type="entry name" value="Glyoxalase"/>
    <property type="match status" value="1"/>
</dbReference>
<dbReference type="RefSeq" id="WP_187760838.1">
    <property type="nucleotide sequence ID" value="NZ_CP061038.1"/>
</dbReference>
<name>A0A7H0LFQ7_9SPHN</name>
<dbReference type="CDD" id="cd06587">
    <property type="entry name" value="VOC"/>
    <property type="match status" value="1"/>
</dbReference>
<proteinExistence type="predicted"/>